<organism evidence="1 2">
    <name type="scientific">Salinisphaera dokdonensis CL-ES53</name>
    <dbReference type="NCBI Taxonomy" id="1304272"/>
    <lineage>
        <taxon>Bacteria</taxon>
        <taxon>Pseudomonadati</taxon>
        <taxon>Pseudomonadota</taxon>
        <taxon>Gammaproteobacteria</taxon>
        <taxon>Salinisphaerales</taxon>
        <taxon>Salinisphaeraceae</taxon>
        <taxon>Salinisphaera</taxon>
    </lineage>
</organism>
<keyword evidence="2" id="KW-1185">Reference proteome</keyword>
<protein>
    <submittedName>
        <fullName evidence="1">Uncharacterized protein</fullName>
    </submittedName>
</protein>
<sequence>MEAIAHFAESPRVIPIEGRRAAALCRQLSAALPTGAQVEIGRHPQVDHDCGLALTLQLPARPNATLPGRLHPASAAFAIEISWRLLQRHFSNPTREQTAGAALADWIALHVAGAAPTAGSADTAPLLVWRFTTPLDDISDIRVQRVRAA</sequence>
<name>A0ABV2B0W3_9GAMM</name>
<gene>
    <name evidence="1" type="ORF">SADO_09784</name>
</gene>
<dbReference type="Proteomes" id="UP001460888">
    <property type="component" value="Unassembled WGS sequence"/>
</dbReference>
<evidence type="ECO:0000313" key="2">
    <source>
        <dbReference type="Proteomes" id="UP001460888"/>
    </source>
</evidence>
<accession>A0ABV2B0W3</accession>
<dbReference type="RefSeq" id="WP_353111048.1">
    <property type="nucleotide sequence ID" value="NZ_APND01000003.1"/>
</dbReference>
<comment type="caution">
    <text evidence="1">The sequence shown here is derived from an EMBL/GenBank/DDBJ whole genome shotgun (WGS) entry which is preliminary data.</text>
</comment>
<dbReference type="EMBL" id="APND01000003">
    <property type="protein sequence ID" value="MES1929537.1"/>
    <property type="molecule type" value="Genomic_DNA"/>
</dbReference>
<proteinExistence type="predicted"/>
<reference evidence="1 2" key="1">
    <citation type="submission" date="2013-03" db="EMBL/GenBank/DDBJ databases">
        <title>Salinisphaera dokdonensis CL-ES53 Genome Sequencing.</title>
        <authorList>
            <person name="Li C."/>
            <person name="Lai Q."/>
            <person name="Shao Z."/>
        </authorList>
    </citation>
    <scope>NUCLEOTIDE SEQUENCE [LARGE SCALE GENOMIC DNA]</scope>
    <source>
        <strain evidence="1 2">CL-ES53</strain>
    </source>
</reference>
<evidence type="ECO:0000313" key="1">
    <source>
        <dbReference type="EMBL" id="MES1929537.1"/>
    </source>
</evidence>